<dbReference type="Proteomes" id="UP001056291">
    <property type="component" value="Chromosome"/>
</dbReference>
<evidence type="ECO:0000256" key="2">
    <source>
        <dbReference type="ARBA" id="ARBA00023002"/>
    </source>
</evidence>
<gene>
    <name evidence="3" type="ORF">NBZ79_18740</name>
</gene>
<dbReference type="PRINTS" id="PR00080">
    <property type="entry name" value="SDRFAMILY"/>
</dbReference>
<dbReference type="RefSeq" id="WP_251934185.1">
    <property type="nucleotide sequence ID" value="NZ_CP098747.1"/>
</dbReference>
<proteinExistence type="inferred from homology"/>
<sequence length="256" mass="27201">MDRVKDKITLITGAAQGIGLATARLFIAEGATVILADLNADAGSAAAEELGEKAHFMPLDVSNADQWDQVVGDIVATHGRLDILVNNAGILATGKRQTIEDTDLEQWRAIQTVNVEGVFLGCQNAVRHMKETGGAIVNLSSVAAIIGTPQLIAYGASKAAVRQMTKSVAIHCTLRKYPIRCNSVHPDPIRTAMGDELMTMYDGDLKSGWDNIENRIPIGTPGEPIDIANSVLFLASDEARHMTGSELVIDGGLTAT</sequence>
<keyword evidence="4" id="KW-1185">Reference proteome</keyword>
<dbReference type="InterPro" id="IPR020904">
    <property type="entry name" value="Sc_DH/Rdtase_CS"/>
</dbReference>
<dbReference type="InterPro" id="IPR002347">
    <property type="entry name" value="SDR_fam"/>
</dbReference>
<dbReference type="EMBL" id="CP098747">
    <property type="protein sequence ID" value="USG61198.1"/>
    <property type="molecule type" value="Genomic_DNA"/>
</dbReference>
<evidence type="ECO:0000313" key="4">
    <source>
        <dbReference type="Proteomes" id="UP001056291"/>
    </source>
</evidence>
<dbReference type="PROSITE" id="PS00061">
    <property type="entry name" value="ADH_SHORT"/>
    <property type="match status" value="1"/>
</dbReference>
<name>A0ABY4W212_9PROT</name>
<keyword evidence="2" id="KW-0560">Oxidoreductase</keyword>
<comment type="similarity">
    <text evidence="1">Belongs to the short-chain dehydrogenases/reductases (SDR) family.</text>
</comment>
<protein>
    <submittedName>
        <fullName evidence="3">SDR family oxidoreductase</fullName>
    </submittedName>
</protein>
<dbReference type="Gene3D" id="3.40.50.720">
    <property type="entry name" value="NAD(P)-binding Rossmann-like Domain"/>
    <property type="match status" value="1"/>
</dbReference>
<evidence type="ECO:0000313" key="3">
    <source>
        <dbReference type="EMBL" id="USG61198.1"/>
    </source>
</evidence>
<organism evidence="3 4">
    <name type="scientific">Sneathiella marina</name>
    <dbReference type="NCBI Taxonomy" id="2950108"/>
    <lineage>
        <taxon>Bacteria</taxon>
        <taxon>Pseudomonadati</taxon>
        <taxon>Pseudomonadota</taxon>
        <taxon>Alphaproteobacteria</taxon>
        <taxon>Sneathiellales</taxon>
        <taxon>Sneathiellaceae</taxon>
        <taxon>Sneathiella</taxon>
    </lineage>
</organism>
<dbReference type="PANTHER" id="PTHR42760:SF115">
    <property type="entry name" value="3-OXOACYL-[ACYL-CARRIER-PROTEIN] REDUCTASE FABG"/>
    <property type="match status" value="1"/>
</dbReference>
<accession>A0ABY4W212</accession>
<dbReference type="Pfam" id="PF13561">
    <property type="entry name" value="adh_short_C2"/>
    <property type="match status" value="1"/>
</dbReference>
<dbReference type="SUPFAM" id="SSF51735">
    <property type="entry name" value="NAD(P)-binding Rossmann-fold domains"/>
    <property type="match status" value="1"/>
</dbReference>
<evidence type="ECO:0000256" key="1">
    <source>
        <dbReference type="ARBA" id="ARBA00006484"/>
    </source>
</evidence>
<dbReference type="PRINTS" id="PR00081">
    <property type="entry name" value="GDHRDH"/>
</dbReference>
<reference evidence="3" key="1">
    <citation type="submission" date="2022-06" db="EMBL/GenBank/DDBJ databases">
        <title>Sneathiella actinostolidae sp. nov., isolated from a sea anemonein the Western Pacific Ocean.</title>
        <authorList>
            <person name="Wei M.J."/>
        </authorList>
    </citation>
    <scope>NUCLEOTIDE SEQUENCE</scope>
    <source>
        <strain evidence="3">PHK-P5</strain>
    </source>
</reference>
<dbReference type="NCBIfam" id="NF005559">
    <property type="entry name" value="PRK07231.1"/>
    <property type="match status" value="1"/>
</dbReference>
<dbReference type="InterPro" id="IPR036291">
    <property type="entry name" value="NAD(P)-bd_dom_sf"/>
</dbReference>
<dbReference type="PANTHER" id="PTHR42760">
    <property type="entry name" value="SHORT-CHAIN DEHYDROGENASES/REDUCTASES FAMILY MEMBER"/>
    <property type="match status" value="1"/>
</dbReference>